<dbReference type="AlphaFoldDB" id="F0ZVY1"/>
<keyword evidence="1" id="KW-0732">Signal</keyword>
<reference evidence="3" key="1">
    <citation type="journal article" date="2011" name="Genome Biol.">
        <title>Comparative genomics of the social amoebae Dictyostelium discoideum and Dictyostelium purpureum.</title>
        <authorList>
            <consortium name="US DOE Joint Genome Institute (JGI-PGF)"/>
            <person name="Sucgang R."/>
            <person name="Kuo A."/>
            <person name="Tian X."/>
            <person name="Salerno W."/>
            <person name="Parikh A."/>
            <person name="Feasley C.L."/>
            <person name="Dalin E."/>
            <person name="Tu H."/>
            <person name="Huang E."/>
            <person name="Barry K."/>
            <person name="Lindquist E."/>
            <person name="Shapiro H."/>
            <person name="Bruce D."/>
            <person name="Schmutz J."/>
            <person name="Salamov A."/>
            <person name="Fey P."/>
            <person name="Gaudet P."/>
            <person name="Anjard C."/>
            <person name="Babu M.M."/>
            <person name="Basu S."/>
            <person name="Bushmanova Y."/>
            <person name="van der Wel H."/>
            <person name="Katoh-Kurasawa M."/>
            <person name="Dinh C."/>
            <person name="Coutinho P.M."/>
            <person name="Saito T."/>
            <person name="Elias M."/>
            <person name="Schaap P."/>
            <person name="Kay R.R."/>
            <person name="Henrissat B."/>
            <person name="Eichinger L."/>
            <person name="Rivero F."/>
            <person name="Putnam N.H."/>
            <person name="West C.M."/>
            <person name="Loomis W.F."/>
            <person name="Chisholm R.L."/>
            <person name="Shaulsky G."/>
            <person name="Strassmann J.E."/>
            <person name="Queller D.C."/>
            <person name="Kuspa A."/>
            <person name="Grigoriev I.V."/>
        </authorList>
    </citation>
    <scope>NUCLEOTIDE SEQUENCE [LARGE SCALE GENOMIC DNA]</scope>
    <source>
        <strain evidence="3">QSDP1</strain>
    </source>
</reference>
<evidence type="ECO:0000256" key="1">
    <source>
        <dbReference type="SAM" id="SignalP"/>
    </source>
</evidence>
<sequence>MFLLTFAPFLLKGILAIYEPAGKNNIQVDPLQPDINIIENLLSIFKEWVSKKMFHYPPQDLVQVYRRISFN</sequence>
<dbReference type="InParanoid" id="F0ZVY1"/>
<feature type="signal peptide" evidence="1">
    <location>
        <begin position="1"/>
        <end position="16"/>
    </location>
</feature>
<dbReference type="Proteomes" id="UP000001064">
    <property type="component" value="Unassembled WGS sequence"/>
</dbReference>
<evidence type="ECO:0000313" key="2">
    <source>
        <dbReference type="EMBL" id="EGC31902.1"/>
    </source>
</evidence>
<dbReference type="KEGG" id="dpp:DICPUDRAFT_156185"/>
<organism evidence="2 3">
    <name type="scientific">Dictyostelium purpureum</name>
    <name type="common">Slime mold</name>
    <dbReference type="NCBI Taxonomy" id="5786"/>
    <lineage>
        <taxon>Eukaryota</taxon>
        <taxon>Amoebozoa</taxon>
        <taxon>Evosea</taxon>
        <taxon>Eumycetozoa</taxon>
        <taxon>Dictyostelia</taxon>
        <taxon>Dictyosteliales</taxon>
        <taxon>Dictyosteliaceae</taxon>
        <taxon>Dictyostelium</taxon>
    </lineage>
</organism>
<name>F0ZVY1_DICPU</name>
<accession>F0ZVY1</accession>
<keyword evidence="3" id="KW-1185">Reference proteome</keyword>
<evidence type="ECO:0000313" key="3">
    <source>
        <dbReference type="Proteomes" id="UP000001064"/>
    </source>
</evidence>
<dbReference type="EMBL" id="GL871223">
    <property type="protein sequence ID" value="EGC31902.1"/>
    <property type="molecule type" value="Genomic_DNA"/>
</dbReference>
<dbReference type="RefSeq" id="XP_003291572.1">
    <property type="nucleotide sequence ID" value="XM_003291524.1"/>
</dbReference>
<dbReference type="VEuPathDB" id="AmoebaDB:DICPUDRAFT_156185"/>
<gene>
    <name evidence="2" type="ORF">DICPUDRAFT_156185</name>
</gene>
<dbReference type="GeneID" id="10507752"/>
<protein>
    <submittedName>
        <fullName evidence="2">Uncharacterized protein</fullName>
    </submittedName>
</protein>
<proteinExistence type="predicted"/>
<feature type="chain" id="PRO_5003262850" evidence="1">
    <location>
        <begin position="17"/>
        <end position="71"/>
    </location>
</feature>